<dbReference type="RefSeq" id="WP_067156521.1">
    <property type="nucleotide sequence ID" value="NZ_CP014864.1"/>
</dbReference>
<dbReference type="Pfam" id="PF11159">
    <property type="entry name" value="DUF2939"/>
    <property type="match status" value="1"/>
</dbReference>
<dbReference type="GeneID" id="76609359"/>
<organism evidence="1 2">
    <name type="scientific">Microbulbifer thermotolerans</name>
    <dbReference type="NCBI Taxonomy" id="252514"/>
    <lineage>
        <taxon>Bacteria</taxon>
        <taxon>Pseudomonadati</taxon>
        <taxon>Pseudomonadota</taxon>
        <taxon>Gammaproteobacteria</taxon>
        <taxon>Cellvibrionales</taxon>
        <taxon>Microbulbiferaceae</taxon>
        <taxon>Microbulbifer</taxon>
    </lineage>
</organism>
<dbReference type="Proteomes" id="UP000076077">
    <property type="component" value="Chromosome"/>
</dbReference>
<dbReference type="AlphaFoldDB" id="A0A143HQH2"/>
<sequence>MKKWLTIALVSFALLAAGYIALPRYAIEQLEMAARDENEEQLQRYIDFPALRDNLRLRLQRKLRESVNGDVPEEFREFLAAGVNLFVSPLLQQLVTSEGIGELLRGGKDLREFELELYRMSSSVSGDVVDVPESEENTWQLRRWRFVGVNLVSADYGGDTTARLRLILERRGLRWQLVDLHLLGGEKEDE</sequence>
<evidence type="ECO:0000313" key="1">
    <source>
        <dbReference type="EMBL" id="AMX03737.1"/>
    </source>
</evidence>
<dbReference type="KEGG" id="mthd:A3224_15115"/>
<keyword evidence="2" id="KW-1185">Reference proteome</keyword>
<protein>
    <recommendedName>
        <fullName evidence="3">DUF2939 domain-containing protein</fullName>
    </recommendedName>
</protein>
<dbReference type="STRING" id="252514.A3224_15115"/>
<name>A0A143HQH2_MICTH</name>
<reference evidence="2" key="1">
    <citation type="submission" date="2016-03" db="EMBL/GenBank/DDBJ databases">
        <authorList>
            <person name="Lee Y.-S."/>
            <person name="Choi Y.-L."/>
        </authorList>
    </citation>
    <scope>NUCLEOTIDE SEQUENCE [LARGE SCALE GENOMIC DNA]</scope>
    <source>
        <strain evidence="2">DAU221</strain>
    </source>
</reference>
<dbReference type="OrthoDB" id="5739641at2"/>
<gene>
    <name evidence="1" type="ORF">A3224_15115</name>
</gene>
<accession>A0A143HQH2</accession>
<proteinExistence type="predicted"/>
<evidence type="ECO:0008006" key="3">
    <source>
        <dbReference type="Google" id="ProtNLM"/>
    </source>
</evidence>
<evidence type="ECO:0000313" key="2">
    <source>
        <dbReference type="Proteomes" id="UP000076077"/>
    </source>
</evidence>
<dbReference type="InterPro" id="IPR021330">
    <property type="entry name" value="DUF2939"/>
</dbReference>
<dbReference type="EMBL" id="CP014864">
    <property type="protein sequence ID" value="AMX03737.1"/>
    <property type="molecule type" value="Genomic_DNA"/>
</dbReference>